<feature type="domain" description="DDE-1" evidence="1">
    <location>
        <begin position="29"/>
        <end position="116"/>
    </location>
</feature>
<dbReference type="Pfam" id="PF03184">
    <property type="entry name" value="DDE_1"/>
    <property type="match status" value="1"/>
</dbReference>
<dbReference type="STRING" id="105785.A0A2J7RJP1"/>
<dbReference type="AlphaFoldDB" id="A0A2J7RJP1"/>
<evidence type="ECO:0000313" key="2">
    <source>
        <dbReference type="EMBL" id="PNF41055.1"/>
    </source>
</evidence>
<gene>
    <name evidence="2" type="ORF">B7P43_G07673</name>
</gene>
<dbReference type="EMBL" id="NEVH01002989">
    <property type="protein sequence ID" value="PNF41055.1"/>
    <property type="molecule type" value="Genomic_DNA"/>
</dbReference>
<comment type="caution">
    <text evidence="2">The sequence shown here is derived from an EMBL/GenBank/DDBJ whole genome shotgun (WGS) entry which is preliminary data.</text>
</comment>
<accession>A0A2J7RJP1</accession>
<dbReference type="GO" id="GO:0003677">
    <property type="term" value="F:DNA binding"/>
    <property type="evidence" value="ECO:0007669"/>
    <property type="project" value="TreeGrafter"/>
</dbReference>
<evidence type="ECO:0000259" key="1">
    <source>
        <dbReference type="Pfam" id="PF03184"/>
    </source>
</evidence>
<dbReference type="PANTHER" id="PTHR19303">
    <property type="entry name" value="TRANSPOSON"/>
    <property type="match status" value="1"/>
</dbReference>
<keyword evidence="3" id="KW-1185">Reference proteome</keyword>
<name>A0A2J7RJP1_9NEOP</name>
<dbReference type="Proteomes" id="UP000235965">
    <property type="component" value="Unassembled WGS sequence"/>
</dbReference>
<reference evidence="2 3" key="1">
    <citation type="submission" date="2017-12" db="EMBL/GenBank/DDBJ databases">
        <title>Hemimetabolous genomes reveal molecular basis of termite eusociality.</title>
        <authorList>
            <person name="Harrison M.C."/>
            <person name="Jongepier E."/>
            <person name="Robertson H.M."/>
            <person name="Arning N."/>
            <person name="Bitard-Feildel T."/>
            <person name="Chao H."/>
            <person name="Childers C.P."/>
            <person name="Dinh H."/>
            <person name="Doddapaneni H."/>
            <person name="Dugan S."/>
            <person name="Gowin J."/>
            <person name="Greiner C."/>
            <person name="Han Y."/>
            <person name="Hu H."/>
            <person name="Hughes D.S.T."/>
            <person name="Huylmans A.-K."/>
            <person name="Kemena C."/>
            <person name="Kremer L.P.M."/>
            <person name="Lee S.L."/>
            <person name="Lopez-Ezquerra A."/>
            <person name="Mallet L."/>
            <person name="Monroy-Kuhn J.M."/>
            <person name="Moser A."/>
            <person name="Murali S.C."/>
            <person name="Muzny D.M."/>
            <person name="Otani S."/>
            <person name="Piulachs M.-D."/>
            <person name="Poelchau M."/>
            <person name="Qu J."/>
            <person name="Schaub F."/>
            <person name="Wada-Katsumata A."/>
            <person name="Worley K.C."/>
            <person name="Xie Q."/>
            <person name="Ylla G."/>
            <person name="Poulsen M."/>
            <person name="Gibbs R.A."/>
            <person name="Schal C."/>
            <person name="Richards S."/>
            <person name="Belles X."/>
            <person name="Korb J."/>
            <person name="Bornberg-Bauer E."/>
        </authorList>
    </citation>
    <scope>NUCLEOTIDE SEQUENCE [LARGE SCALE GENOMIC DNA]</scope>
    <source>
        <tissue evidence="2">Whole body</tissue>
    </source>
</reference>
<dbReference type="InterPro" id="IPR050863">
    <property type="entry name" value="CenT-Element_Derived"/>
</dbReference>
<evidence type="ECO:0000313" key="3">
    <source>
        <dbReference type="Proteomes" id="UP000235965"/>
    </source>
</evidence>
<dbReference type="InterPro" id="IPR004875">
    <property type="entry name" value="DDE_SF_endonuclease_dom"/>
</dbReference>
<protein>
    <recommendedName>
        <fullName evidence="1">DDE-1 domain-containing protein</fullName>
    </recommendedName>
</protein>
<sequence>MEAIRSSETSVNTTYTRCQIPEDCFLHSHRRGNLKPYKINVVFMPANTTPILQPMDQGVISIFKSLLFKKHISDTSDESRQSKLKTFWKGITILDPIKNIRDSWEEVKISTVTGVWKKLIPTLMDDFVGFKQHRMLQRNLS</sequence>
<organism evidence="2 3">
    <name type="scientific">Cryptotermes secundus</name>
    <dbReference type="NCBI Taxonomy" id="105785"/>
    <lineage>
        <taxon>Eukaryota</taxon>
        <taxon>Metazoa</taxon>
        <taxon>Ecdysozoa</taxon>
        <taxon>Arthropoda</taxon>
        <taxon>Hexapoda</taxon>
        <taxon>Insecta</taxon>
        <taxon>Pterygota</taxon>
        <taxon>Neoptera</taxon>
        <taxon>Polyneoptera</taxon>
        <taxon>Dictyoptera</taxon>
        <taxon>Blattodea</taxon>
        <taxon>Blattoidea</taxon>
        <taxon>Termitoidae</taxon>
        <taxon>Kalotermitidae</taxon>
        <taxon>Cryptotermitinae</taxon>
        <taxon>Cryptotermes</taxon>
    </lineage>
</organism>
<dbReference type="InParanoid" id="A0A2J7RJP1"/>
<proteinExistence type="predicted"/>
<dbReference type="GO" id="GO:0005634">
    <property type="term" value="C:nucleus"/>
    <property type="evidence" value="ECO:0007669"/>
    <property type="project" value="TreeGrafter"/>
</dbReference>
<dbReference type="PANTHER" id="PTHR19303:SF26">
    <property type="entry name" value="TIGGER TRANSPOSABLE ELEMENT-DERIVED PROTEIN 1"/>
    <property type="match status" value="1"/>
</dbReference>